<gene>
    <name evidence="5" type="primary">rplD</name>
    <name evidence="7" type="ORF">SAMN02949497_4181</name>
</gene>
<reference evidence="7 8" key="1">
    <citation type="submission" date="2016-12" db="EMBL/GenBank/DDBJ databases">
        <authorList>
            <person name="Song W.-J."/>
            <person name="Kurnit D.M."/>
        </authorList>
    </citation>
    <scope>NUCLEOTIDE SEQUENCE [LARGE SCALE GENOMIC DNA]</scope>
    <source>
        <strain evidence="7 8">175</strain>
    </source>
</reference>
<keyword evidence="2 5" id="KW-0689">Ribosomal protein</keyword>
<dbReference type="AlphaFoldDB" id="A0A1Y6DAU5"/>
<feature type="region of interest" description="Disordered" evidence="6">
    <location>
        <begin position="43"/>
        <end position="78"/>
    </location>
</feature>
<dbReference type="PANTHER" id="PTHR10746">
    <property type="entry name" value="50S RIBOSOMAL PROTEIN L4"/>
    <property type="match status" value="1"/>
</dbReference>
<keyword evidence="3 5" id="KW-0687">Ribonucleoprotein</keyword>
<comment type="subunit">
    <text evidence="5">Part of the 50S ribosomal subunit.</text>
</comment>
<name>A0A1Y6DAU5_9GAMM</name>
<comment type="similarity">
    <text evidence="1 5">Belongs to the universal ribosomal protein uL4 family.</text>
</comment>
<dbReference type="EMBL" id="FXAM01000001">
    <property type="protein sequence ID" value="SMF96775.1"/>
    <property type="molecule type" value="Genomic_DNA"/>
</dbReference>
<dbReference type="InterPro" id="IPR023574">
    <property type="entry name" value="Ribosomal_uL4_dom_sf"/>
</dbReference>
<evidence type="ECO:0000256" key="1">
    <source>
        <dbReference type="ARBA" id="ARBA00010528"/>
    </source>
</evidence>
<dbReference type="NCBIfam" id="TIGR03953">
    <property type="entry name" value="rplD_bact"/>
    <property type="match status" value="1"/>
</dbReference>
<keyword evidence="8" id="KW-1185">Reference proteome</keyword>
<protein>
    <recommendedName>
        <fullName evidence="4 5">Large ribosomal subunit protein uL4</fullName>
    </recommendedName>
</protein>
<evidence type="ECO:0000256" key="6">
    <source>
        <dbReference type="SAM" id="MobiDB-lite"/>
    </source>
</evidence>
<keyword evidence="5" id="KW-0699">rRNA-binding</keyword>
<evidence type="ECO:0000256" key="4">
    <source>
        <dbReference type="ARBA" id="ARBA00035244"/>
    </source>
</evidence>
<dbReference type="RefSeq" id="WP_085215635.1">
    <property type="nucleotide sequence ID" value="NZ_FXAM01000001.1"/>
</dbReference>
<dbReference type="InterPro" id="IPR013005">
    <property type="entry name" value="Ribosomal_uL4-like"/>
</dbReference>
<dbReference type="Proteomes" id="UP000192923">
    <property type="component" value="Unassembled WGS sequence"/>
</dbReference>
<dbReference type="STRING" id="1760988.SAMN02949497_4181"/>
<dbReference type="GO" id="GO:0003735">
    <property type="term" value="F:structural constituent of ribosome"/>
    <property type="evidence" value="ECO:0007669"/>
    <property type="project" value="InterPro"/>
</dbReference>
<dbReference type="GO" id="GO:0019843">
    <property type="term" value="F:rRNA binding"/>
    <property type="evidence" value="ECO:0007669"/>
    <property type="project" value="UniProtKB-UniRule"/>
</dbReference>
<evidence type="ECO:0000256" key="3">
    <source>
        <dbReference type="ARBA" id="ARBA00023274"/>
    </source>
</evidence>
<comment type="function">
    <text evidence="5">One of the primary rRNA binding proteins, this protein initially binds near the 5'-end of the 23S rRNA. It is important during the early stages of 50S assembly. It makes multiple contacts with different domains of the 23S rRNA in the assembled 50S subunit and ribosome.</text>
</comment>
<dbReference type="GO" id="GO:0005840">
    <property type="term" value="C:ribosome"/>
    <property type="evidence" value="ECO:0007669"/>
    <property type="project" value="UniProtKB-KW"/>
</dbReference>
<dbReference type="OrthoDB" id="9803201at2"/>
<dbReference type="SUPFAM" id="SSF52166">
    <property type="entry name" value="Ribosomal protein L4"/>
    <property type="match status" value="1"/>
</dbReference>
<dbReference type="Gene3D" id="3.40.1370.10">
    <property type="match status" value="1"/>
</dbReference>
<evidence type="ECO:0000313" key="7">
    <source>
        <dbReference type="EMBL" id="SMF96775.1"/>
    </source>
</evidence>
<dbReference type="HAMAP" id="MF_01328_B">
    <property type="entry name" value="Ribosomal_uL4_B"/>
    <property type="match status" value="1"/>
</dbReference>
<dbReference type="PANTHER" id="PTHR10746:SF6">
    <property type="entry name" value="LARGE RIBOSOMAL SUBUNIT PROTEIN UL4M"/>
    <property type="match status" value="1"/>
</dbReference>
<proteinExistence type="inferred from homology"/>
<dbReference type="GO" id="GO:0006412">
    <property type="term" value="P:translation"/>
    <property type="evidence" value="ECO:0007669"/>
    <property type="project" value="UniProtKB-UniRule"/>
</dbReference>
<evidence type="ECO:0000256" key="5">
    <source>
        <dbReference type="HAMAP-Rule" id="MF_01328"/>
    </source>
</evidence>
<evidence type="ECO:0000256" key="2">
    <source>
        <dbReference type="ARBA" id="ARBA00022980"/>
    </source>
</evidence>
<evidence type="ECO:0000313" key="8">
    <source>
        <dbReference type="Proteomes" id="UP000192923"/>
    </source>
</evidence>
<dbReference type="Pfam" id="PF00573">
    <property type="entry name" value="Ribosomal_L4"/>
    <property type="match status" value="1"/>
</dbReference>
<organism evidence="7 8">
    <name type="scientific">Methylomagnum ishizawai</name>
    <dbReference type="NCBI Taxonomy" id="1760988"/>
    <lineage>
        <taxon>Bacteria</taxon>
        <taxon>Pseudomonadati</taxon>
        <taxon>Pseudomonadota</taxon>
        <taxon>Gammaproteobacteria</taxon>
        <taxon>Methylococcales</taxon>
        <taxon>Methylococcaceae</taxon>
        <taxon>Methylomagnum</taxon>
    </lineage>
</organism>
<dbReference type="GO" id="GO:1990904">
    <property type="term" value="C:ribonucleoprotein complex"/>
    <property type="evidence" value="ECO:0007669"/>
    <property type="project" value="UniProtKB-KW"/>
</dbReference>
<sequence>MTLQIPSASNSESALAVSDAVFGVQYNEALVHQLVVAYMAGGRSGTKGQKTRSDVSGGGAKPWRQKGSGRARAGTSRSPLWRTGGVTFAARNRDFSQKLNKKMYRAAMRSIFSELLRQGRLVVATDLSPSEPKTKVLLDKLKGLGVDKGLLIADSIDNNLYLAARNIPHIGICDVNSLSPVALVHSEKVVITAEAAKKIEAGLS</sequence>
<accession>A0A1Y6DAU5</accession>
<comment type="function">
    <text evidence="5">Forms part of the polypeptide exit tunnel.</text>
</comment>
<keyword evidence="5" id="KW-0694">RNA-binding</keyword>
<dbReference type="InterPro" id="IPR002136">
    <property type="entry name" value="Ribosomal_uL4"/>
</dbReference>